<reference evidence="2" key="1">
    <citation type="journal article" date="2012" name="Nat. Biotechnol.">
        <title>Reference genome sequence of the model plant Setaria.</title>
        <authorList>
            <person name="Bennetzen J.L."/>
            <person name="Schmutz J."/>
            <person name="Wang H."/>
            <person name="Percifield R."/>
            <person name="Hawkins J."/>
            <person name="Pontaroli A.C."/>
            <person name="Estep M."/>
            <person name="Feng L."/>
            <person name="Vaughn J.N."/>
            <person name="Grimwood J."/>
            <person name="Jenkins J."/>
            <person name="Barry K."/>
            <person name="Lindquist E."/>
            <person name="Hellsten U."/>
            <person name="Deshpande S."/>
            <person name="Wang X."/>
            <person name="Wu X."/>
            <person name="Mitros T."/>
            <person name="Triplett J."/>
            <person name="Yang X."/>
            <person name="Ye C.Y."/>
            <person name="Mauro-Herrera M."/>
            <person name="Wang L."/>
            <person name="Li P."/>
            <person name="Sharma M."/>
            <person name="Sharma R."/>
            <person name="Ronald P.C."/>
            <person name="Panaud O."/>
            <person name="Kellogg E.A."/>
            <person name="Brutnell T.P."/>
            <person name="Doust A.N."/>
            <person name="Tuskan G.A."/>
            <person name="Rokhsar D."/>
            <person name="Devos K.M."/>
        </authorList>
    </citation>
    <scope>NUCLEOTIDE SEQUENCE [LARGE SCALE GENOMIC DNA]</scope>
    <source>
        <strain evidence="2">Yugu1</strain>
    </source>
</reference>
<dbReference type="Pfam" id="PF23559">
    <property type="entry name" value="WHD_DRP"/>
    <property type="match status" value="1"/>
</dbReference>
<dbReference type="EMBL" id="CM003534">
    <property type="protein sequence ID" value="RCV35469.1"/>
    <property type="molecule type" value="Genomic_DNA"/>
</dbReference>
<feature type="domain" description="Disease resistance protein winged helix" evidence="1">
    <location>
        <begin position="18"/>
        <end position="92"/>
    </location>
</feature>
<dbReference type="PANTHER" id="PTHR23155:SF1149">
    <property type="entry name" value="OS04G0620950 PROTEIN"/>
    <property type="match status" value="1"/>
</dbReference>
<dbReference type="GO" id="GO:0006952">
    <property type="term" value="P:defense response"/>
    <property type="evidence" value="ECO:0007669"/>
    <property type="project" value="InterPro"/>
</dbReference>
<dbReference type="OrthoDB" id="5279713at2759"/>
<feature type="non-terminal residue" evidence="2">
    <location>
        <position position="1"/>
    </location>
</feature>
<dbReference type="InterPro" id="IPR044974">
    <property type="entry name" value="Disease_R_plants"/>
</dbReference>
<dbReference type="InterPro" id="IPR036388">
    <property type="entry name" value="WH-like_DNA-bd_sf"/>
</dbReference>
<gene>
    <name evidence="2" type="ORF">SETIT_7G242100v2</name>
</gene>
<evidence type="ECO:0000259" key="1">
    <source>
        <dbReference type="Pfam" id="PF23559"/>
    </source>
</evidence>
<proteinExistence type="predicted"/>
<dbReference type="STRING" id="4555.A0A368RZ89"/>
<dbReference type="InterPro" id="IPR058922">
    <property type="entry name" value="WHD_DRP"/>
</dbReference>
<reference evidence="2" key="2">
    <citation type="submission" date="2015-07" db="EMBL/GenBank/DDBJ databases">
        <authorList>
            <person name="Noorani M."/>
        </authorList>
    </citation>
    <scope>NUCLEOTIDE SEQUENCE</scope>
    <source>
        <strain evidence="2">Yugu1</strain>
    </source>
</reference>
<name>A0A368RZ89_SETIT</name>
<organism evidence="2">
    <name type="scientific">Setaria italica</name>
    <name type="common">Foxtail millet</name>
    <name type="synonym">Panicum italicum</name>
    <dbReference type="NCBI Taxonomy" id="4555"/>
    <lineage>
        <taxon>Eukaryota</taxon>
        <taxon>Viridiplantae</taxon>
        <taxon>Streptophyta</taxon>
        <taxon>Embryophyta</taxon>
        <taxon>Tracheophyta</taxon>
        <taxon>Spermatophyta</taxon>
        <taxon>Magnoliopsida</taxon>
        <taxon>Liliopsida</taxon>
        <taxon>Poales</taxon>
        <taxon>Poaceae</taxon>
        <taxon>PACMAD clade</taxon>
        <taxon>Panicoideae</taxon>
        <taxon>Panicodae</taxon>
        <taxon>Paniceae</taxon>
        <taxon>Cenchrinae</taxon>
        <taxon>Setaria</taxon>
    </lineage>
</organism>
<evidence type="ECO:0000313" key="2">
    <source>
        <dbReference type="EMBL" id="RCV35469.1"/>
    </source>
</evidence>
<sequence length="120" mass="13880">SYDELPFYLQKCILYCSIFPDDHQFISSELVCIWISQGFVKCSHSTETLEEMGRNYLTDLLNSGFIEQVETRDPTLGDKTFYVMPALMHDLARLVSGTEFAIIDDLAYREVLQLYAICQF</sequence>
<accession>A0A368RZ89</accession>
<dbReference type="Gene3D" id="1.10.10.10">
    <property type="entry name" value="Winged helix-like DNA-binding domain superfamily/Winged helix DNA-binding domain"/>
    <property type="match status" value="1"/>
</dbReference>
<dbReference type="AlphaFoldDB" id="A0A368RZ89"/>
<dbReference type="PANTHER" id="PTHR23155">
    <property type="entry name" value="DISEASE RESISTANCE PROTEIN RP"/>
    <property type="match status" value="1"/>
</dbReference>
<protein>
    <recommendedName>
        <fullName evidence="1">Disease resistance protein winged helix domain-containing protein</fullName>
    </recommendedName>
</protein>